<reference evidence="2 3" key="1">
    <citation type="submission" date="2019-12" db="EMBL/GenBank/DDBJ databases">
        <title>Genomic-based taxomic classification of the family Erythrobacteraceae.</title>
        <authorList>
            <person name="Xu L."/>
        </authorList>
    </citation>
    <scope>NUCLEOTIDE SEQUENCE [LARGE SCALE GENOMIC DNA]</scope>
    <source>
        <strain evidence="2 3">JCM 17802</strain>
    </source>
</reference>
<evidence type="ECO:0000313" key="2">
    <source>
        <dbReference type="EMBL" id="MXO57472.1"/>
    </source>
</evidence>
<dbReference type="AlphaFoldDB" id="A0A6I4SSH5"/>
<dbReference type="SUPFAM" id="SSF55729">
    <property type="entry name" value="Acyl-CoA N-acyltransferases (Nat)"/>
    <property type="match status" value="1"/>
</dbReference>
<organism evidence="2 3">
    <name type="scientific">Pontixanthobacter gangjinensis</name>
    <dbReference type="NCBI Taxonomy" id="1028742"/>
    <lineage>
        <taxon>Bacteria</taxon>
        <taxon>Pseudomonadati</taxon>
        <taxon>Pseudomonadota</taxon>
        <taxon>Alphaproteobacteria</taxon>
        <taxon>Sphingomonadales</taxon>
        <taxon>Erythrobacteraceae</taxon>
        <taxon>Pontixanthobacter</taxon>
    </lineage>
</organism>
<dbReference type="RefSeq" id="WP_160598548.1">
    <property type="nucleotide sequence ID" value="NZ_WTYS01000001.1"/>
</dbReference>
<comment type="caution">
    <text evidence="2">The sequence shown here is derived from an EMBL/GenBank/DDBJ whole genome shotgun (WGS) entry which is preliminary data.</text>
</comment>
<gene>
    <name evidence="2" type="ORF">GRI36_11345</name>
</gene>
<dbReference type="OrthoDB" id="213519at2"/>
<dbReference type="InterPro" id="IPR016181">
    <property type="entry name" value="Acyl_CoA_acyltransferase"/>
</dbReference>
<name>A0A6I4SSH5_9SPHN</name>
<sequence length="387" mass="43329">MLHTPARSGLEQGAFTVEAPVVTSVGRALVADWEELALAASEPNSYCEHWFINAALRHLRGDEVVRLAQVRDHVGMLIGILPLTSAPQFGRLRIANTSNWNHLQNYCGGPLVRAGYETSFWTALLDLLDGSEWADNFLSLRLIYADGPVRRGLEEAASMEQRPIHIAQSYERAILATEVSSDAYIERTIRPKKRKELRRQAKRLGELGTVSFEHLAADGPVEEWCDQYLELEAAGWKGEGGTALAVDAASEQFFREIITSAHKLGRVDFLRLLLDGRPIAMLVNLRSPPSVWSYKITYDESFARYSPGVLIELETIGQVLNDPEIERADSCAKPDHSMINSLWGERQMIEHVVVALNGPARKSAYFLCRSVDRLGATLRRVRNKNHD</sequence>
<protein>
    <submittedName>
        <fullName evidence="2">GNAT family N-acetyltransferase</fullName>
    </submittedName>
</protein>
<dbReference type="Pfam" id="PF13480">
    <property type="entry name" value="Acetyltransf_6"/>
    <property type="match status" value="1"/>
</dbReference>
<evidence type="ECO:0000259" key="1">
    <source>
        <dbReference type="Pfam" id="PF13480"/>
    </source>
</evidence>
<dbReference type="EMBL" id="WTYS01000001">
    <property type="protein sequence ID" value="MXO57472.1"/>
    <property type="molecule type" value="Genomic_DNA"/>
</dbReference>
<proteinExistence type="predicted"/>
<evidence type="ECO:0000313" key="3">
    <source>
        <dbReference type="Proteomes" id="UP000468943"/>
    </source>
</evidence>
<dbReference type="InterPro" id="IPR038740">
    <property type="entry name" value="BioF2-like_GNAT_dom"/>
</dbReference>
<dbReference type="Proteomes" id="UP000468943">
    <property type="component" value="Unassembled WGS sequence"/>
</dbReference>
<feature type="domain" description="BioF2-like acetyltransferase" evidence="1">
    <location>
        <begin position="192"/>
        <end position="322"/>
    </location>
</feature>
<keyword evidence="3" id="KW-1185">Reference proteome</keyword>
<accession>A0A6I4SSH5</accession>
<dbReference type="GO" id="GO:0016740">
    <property type="term" value="F:transferase activity"/>
    <property type="evidence" value="ECO:0007669"/>
    <property type="project" value="UniProtKB-KW"/>
</dbReference>
<keyword evidence="2" id="KW-0808">Transferase</keyword>